<evidence type="ECO:0000313" key="3">
    <source>
        <dbReference type="Proteomes" id="UP000712281"/>
    </source>
</evidence>
<dbReference type="Proteomes" id="UP000712281">
    <property type="component" value="Unassembled WGS sequence"/>
</dbReference>
<name>A0A8S9LTN7_BRACR</name>
<gene>
    <name evidence="2" type="ORF">F2Q68_00045508</name>
</gene>
<feature type="compositionally biased region" description="Polar residues" evidence="1">
    <location>
        <begin position="8"/>
        <end position="20"/>
    </location>
</feature>
<accession>A0A8S9LTN7</accession>
<evidence type="ECO:0000256" key="1">
    <source>
        <dbReference type="SAM" id="MobiDB-lite"/>
    </source>
</evidence>
<protein>
    <submittedName>
        <fullName evidence="2">Uncharacterized protein</fullName>
    </submittedName>
</protein>
<dbReference type="AlphaFoldDB" id="A0A8S9LTN7"/>
<comment type="caution">
    <text evidence="2">The sequence shown here is derived from an EMBL/GenBank/DDBJ whole genome shotgun (WGS) entry which is preliminary data.</text>
</comment>
<feature type="region of interest" description="Disordered" evidence="1">
    <location>
        <begin position="1"/>
        <end position="24"/>
    </location>
</feature>
<sequence>MSLLLLTGPTSHPQSKQWNTARKRGERTTITDDNFTLETGDDNFTLDKYTLLLIKTYTARFPS</sequence>
<organism evidence="2 3">
    <name type="scientific">Brassica cretica</name>
    <name type="common">Mustard</name>
    <dbReference type="NCBI Taxonomy" id="69181"/>
    <lineage>
        <taxon>Eukaryota</taxon>
        <taxon>Viridiplantae</taxon>
        <taxon>Streptophyta</taxon>
        <taxon>Embryophyta</taxon>
        <taxon>Tracheophyta</taxon>
        <taxon>Spermatophyta</taxon>
        <taxon>Magnoliopsida</taxon>
        <taxon>eudicotyledons</taxon>
        <taxon>Gunneridae</taxon>
        <taxon>Pentapetalae</taxon>
        <taxon>rosids</taxon>
        <taxon>malvids</taxon>
        <taxon>Brassicales</taxon>
        <taxon>Brassicaceae</taxon>
        <taxon>Brassiceae</taxon>
        <taxon>Brassica</taxon>
    </lineage>
</organism>
<dbReference type="EMBL" id="QGKW02000276">
    <property type="protein sequence ID" value="KAF2609189.1"/>
    <property type="molecule type" value="Genomic_DNA"/>
</dbReference>
<evidence type="ECO:0000313" key="2">
    <source>
        <dbReference type="EMBL" id="KAF2609189.1"/>
    </source>
</evidence>
<reference evidence="2" key="1">
    <citation type="submission" date="2019-12" db="EMBL/GenBank/DDBJ databases">
        <title>Genome sequencing and annotation of Brassica cretica.</title>
        <authorList>
            <person name="Studholme D.J."/>
            <person name="Sarris P.F."/>
        </authorList>
    </citation>
    <scope>NUCLEOTIDE SEQUENCE</scope>
    <source>
        <strain evidence="2">PFS-001/15</strain>
        <tissue evidence="2">Leaf</tissue>
    </source>
</reference>
<proteinExistence type="predicted"/>